<feature type="compositionally biased region" description="Basic and acidic residues" evidence="1">
    <location>
        <begin position="53"/>
        <end position="65"/>
    </location>
</feature>
<dbReference type="RefSeq" id="WP_015943430.1">
    <property type="nucleotide sequence ID" value="NC_011830.1"/>
</dbReference>
<feature type="region of interest" description="Disordered" evidence="1">
    <location>
        <begin position="53"/>
        <end position="74"/>
    </location>
</feature>
<gene>
    <name evidence="2" type="ordered locus">Dhaf_1443</name>
</gene>
<name>B8FNX2_DESHD</name>
<proteinExistence type="predicted"/>
<evidence type="ECO:0000256" key="1">
    <source>
        <dbReference type="SAM" id="MobiDB-lite"/>
    </source>
</evidence>
<organism evidence="2 3">
    <name type="scientific">Desulfitobacterium hafniense (strain DSM 10664 / DCB-2)</name>
    <dbReference type="NCBI Taxonomy" id="272564"/>
    <lineage>
        <taxon>Bacteria</taxon>
        <taxon>Bacillati</taxon>
        <taxon>Bacillota</taxon>
        <taxon>Clostridia</taxon>
        <taxon>Eubacteriales</taxon>
        <taxon>Desulfitobacteriaceae</taxon>
        <taxon>Desulfitobacterium</taxon>
    </lineage>
</organism>
<sequence>MLLMHISKKVSTYTLPLETKDEVIDWMLKNQLDKRNLTDTQIAYFRGLQYEREKAKHGGDRKSDNTKSSGESCHLVKTAEKLATQHKVSERTIRDDGSFAKAVDKIASNFGQEIKNKILTKEVQISKDDVRVLSNLPVEEQEGGW</sequence>
<dbReference type="HOGENOM" id="CLU_1783744_0_0_9"/>
<protein>
    <submittedName>
        <fullName evidence="2">Uncharacterized protein</fullName>
    </submittedName>
</protein>
<dbReference type="KEGG" id="dhd:Dhaf_1443"/>
<evidence type="ECO:0000313" key="2">
    <source>
        <dbReference type="EMBL" id="ACL19497.1"/>
    </source>
</evidence>
<accession>B8FNX2</accession>
<dbReference type="Proteomes" id="UP000007726">
    <property type="component" value="Chromosome"/>
</dbReference>
<dbReference type="AlphaFoldDB" id="B8FNX2"/>
<evidence type="ECO:0000313" key="3">
    <source>
        <dbReference type="Proteomes" id="UP000007726"/>
    </source>
</evidence>
<dbReference type="EMBL" id="CP001336">
    <property type="protein sequence ID" value="ACL19497.1"/>
    <property type="molecule type" value="Genomic_DNA"/>
</dbReference>
<reference evidence="2 3" key="1">
    <citation type="journal article" date="2012" name="BMC Microbiol.">
        <title>Genome sequence of Desulfitobacterium hafniense DCB-2, a Gram-positive anaerobe capable of dehalogenation and metal reduction.</title>
        <authorList>
            <person name="Kim S.H."/>
            <person name="Harzman C."/>
            <person name="Davis J.K."/>
            <person name="Hutcheson R."/>
            <person name="Broderick J.B."/>
            <person name="Marsh T.L."/>
            <person name="Tiedje J.M."/>
        </authorList>
    </citation>
    <scope>NUCLEOTIDE SEQUENCE [LARGE SCALE GENOMIC DNA]</scope>
    <source>
        <strain evidence="3">DSM 10664 / DCB-2</strain>
    </source>
</reference>